<name>A0ABW4RQF1_9BACL</name>
<dbReference type="EMBL" id="JBHUEH010000032">
    <property type="protein sequence ID" value="MFD1888451.1"/>
    <property type="molecule type" value="Genomic_DNA"/>
</dbReference>
<organism evidence="1 2">
    <name type="scientific">Paenibacillus wenxiniae</name>
    <dbReference type="NCBI Taxonomy" id="1636843"/>
    <lineage>
        <taxon>Bacteria</taxon>
        <taxon>Bacillati</taxon>
        <taxon>Bacillota</taxon>
        <taxon>Bacilli</taxon>
        <taxon>Bacillales</taxon>
        <taxon>Paenibacillaceae</taxon>
        <taxon>Paenibacillus</taxon>
    </lineage>
</organism>
<keyword evidence="2" id="KW-1185">Reference proteome</keyword>
<accession>A0ABW4RQF1</accession>
<evidence type="ECO:0000313" key="1">
    <source>
        <dbReference type="EMBL" id="MFD1888451.1"/>
    </source>
</evidence>
<dbReference type="RefSeq" id="WP_347323163.1">
    <property type="nucleotide sequence ID" value="NZ_JBCGUH010000001.1"/>
</dbReference>
<comment type="caution">
    <text evidence="1">The sequence shown here is derived from an EMBL/GenBank/DDBJ whole genome shotgun (WGS) entry which is preliminary data.</text>
</comment>
<evidence type="ECO:0000313" key="2">
    <source>
        <dbReference type="Proteomes" id="UP001597233"/>
    </source>
</evidence>
<proteinExistence type="predicted"/>
<dbReference type="Proteomes" id="UP001597233">
    <property type="component" value="Unassembled WGS sequence"/>
</dbReference>
<sequence>MVQSTLSALFQWMMELFWIAAAPLYRIRLLEDEKRLQFIGSTGK</sequence>
<protein>
    <submittedName>
        <fullName evidence="1">Uncharacterized protein</fullName>
    </submittedName>
</protein>
<gene>
    <name evidence="1" type="ORF">ACFSC9_23455</name>
</gene>
<reference evidence="2" key="1">
    <citation type="journal article" date="2019" name="Int. J. Syst. Evol. Microbiol.">
        <title>The Global Catalogue of Microorganisms (GCM) 10K type strain sequencing project: providing services to taxonomists for standard genome sequencing and annotation.</title>
        <authorList>
            <consortium name="The Broad Institute Genomics Platform"/>
            <consortium name="The Broad Institute Genome Sequencing Center for Infectious Disease"/>
            <person name="Wu L."/>
            <person name="Ma J."/>
        </authorList>
    </citation>
    <scope>NUCLEOTIDE SEQUENCE [LARGE SCALE GENOMIC DNA]</scope>
    <source>
        <strain evidence="2">CCUG 54950</strain>
    </source>
</reference>